<keyword evidence="5 6" id="KW-0472">Membrane</keyword>
<dbReference type="GO" id="GO:0005886">
    <property type="term" value="C:plasma membrane"/>
    <property type="evidence" value="ECO:0007669"/>
    <property type="project" value="UniProtKB-SubCell"/>
</dbReference>
<evidence type="ECO:0000256" key="3">
    <source>
        <dbReference type="ARBA" id="ARBA00022692"/>
    </source>
</evidence>
<keyword evidence="2" id="KW-1003">Cell membrane</keyword>
<feature type="transmembrane region" description="Helical" evidence="6">
    <location>
        <begin position="166"/>
        <end position="189"/>
    </location>
</feature>
<dbReference type="Proteomes" id="UP000321812">
    <property type="component" value="Unassembled WGS sequence"/>
</dbReference>
<dbReference type="EMBL" id="VOAP01000016">
    <property type="protein sequence ID" value="TWO19733.1"/>
    <property type="molecule type" value="Genomic_DNA"/>
</dbReference>
<feature type="transmembrane region" description="Helical" evidence="6">
    <location>
        <begin position="407"/>
        <end position="425"/>
    </location>
</feature>
<feature type="transmembrane region" description="Helical" evidence="6">
    <location>
        <begin position="272"/>
        <end position="292"/>
    </location>
</feature>
<name>A0A562XDQ7_CAMHY</name>
<reference evidence="8 9" key="1">
    <citation type="submission" date="2019-07" db="EMBL/GenBank/DDBJ databases">
        <title>Rapid identification of Enteric Bacteria from Whole Genome Sequences (WGS) using Average Nucleotide Identity (ANI).</title>
        <authorList>
            <person name="Lane C."/>
        </authorList>
    </citation>
    <scope>NUCLEOTIDE SEQUENCE [LARGE SCALE GENOMIC DNA]</scope>
    <source>
        <strain evidence="8 9">D2411</strain>
    </source>
</reference>
<sequence>MVISESKTEILVFVIFCVFVFLCNVGYEFFKFKQFTQKSHQFLNVKVEQSYTKEGKNAKTYNVLRLNAGEFSFYTTLKNTQIDIADKKYLKIGVITKNLDFVNYIKHTFYLPNFKIIPIDKEPNLKDKLVDFIAHQHEIPKLKELYSALFFATAISKELRRNITNWGVAHIVSISGFHLGLLFGFLFFILKPIYKIAQNNHFPYRNANFDITFAILVLMFGYLWLLDFTPSFLRSLIMACICFILLSFGLKVFNFTNLFLTIAIALSFNPSLIFSIGFYFSCLGVFFIFLYIHHFGDKKDLTSKTKMALHTLYLEIFVFSAMNIPVYYFFSSASFYQLSVIPLGYIFIVFYPVSIILHIFGYGGLLDEYMLSFLNLAYEQTKIEVPTWLFICFNVSLLFSIKFKKLALLVAFVGMALFMIPLTLASF</sequence>
<evidence type="ECO:0000313" key="8">
    <source>
        <dbReference type="EMBL" id="TWO19733.1"/>
    </source>
</evidence>
<comment type="subcellular location">
    <subcellularLocation>
        <location evidence="1">Cell membrane</location>
        <topology evidence="1">Multi-pass membrane protein</topology>
    </subcellularLocation>
</comment>
<feature type="transmembrane region" description="Helical" evidence="6">
    <location>
        <begin position="312"/>
        <end position="330"/>
    </location>
</feature>
<dbReference type="RefSeq" id="WP_147497393.1">
    <property type="nucleotide sequence ID" value="NZ_VOAP01000016.1"/>
</dbReference>
<dbReference type="Pfam" id="PF03772">
    <property type="entry name" value="Competence"/>
    <property type="match status" value="1"/>
</dbReference>
<accession>A0A562XDQ7</accession>
<organism evidence="8 9">
    <name type="scientific">Campylobacter hyointestinalis</name>
    <dbReference type="NCBI Taxonomy" id="198"/>
    <lineage>
        <taxon>Bacteria</taxon>
        <taxon>Pseudomonadati</taxon>
        <taxon>Campylobacterota</taxon>
        <taxon>Epsilonproteobacteria</taxon>
        <taxon>Campylobacterales</taxon>
        <taxon>Campylobacteraceae</taxon>
        <taxon>Campylobacter</taxon>
    </lineage>
</organism>
<gene>
    <name evidence="8" type="ORF">YZ82_06485</name>
</gene>
<dbReference type="AlphaFoldDB" id="A0A562XDQ7"/>
<feature type="transmembrane region" description="Helical" evidence="6">
    <location>
        <begin position="342"/>
        <end position="362"/>
    </location>
</feature>
<evidence type="ECO:0000256" key="1">
    <source>
        <dbReference type="ARBA" id="ARBA00004651"/>
    </source>
</evidence>
<dbReference type="InterPro" id="IPR004477">
    <property type="entry name" value="ComEC_N"/>
</dbReference>
<dbReference type="InterPro" id="IPR052159">
    <property type="entry name" value="Competence_DNA_uptake"/>
</dbReference>
<evidence type="ECO:0000256" key="4">
    <source>
        <dbReference type="ARBA" id="ARBA00022989"/>
    </source>
</evidence>
<protein>
    <submittedName>
        <fullName evidence="8">ComEC/Rec2 family competence protein</fullName>
    </submittedName>
</protein>
<feature type="transmembrane region" description="Helical" evidence="6">
    <location>
        <begin position="209"/>
        <end position="226"/>
    </location>
</feature>
<comment type="caution">
    <text evidence="8">The sequence shown here is derived from an EMBL/GenBank/DDBJ whole genome shotgun (WGS) entry which is preliminary data.</text>
</comment>
<feature type="domain" description="ComEC/Rec2-related protein" evidence="7">
    <location>
        <begin position="154"/>
        <end position="420"/>
    </location>
</feature>
<dbReference type="NCBIfam" id="TIGR00360">
    <property type="entry name" value="ComEC_N-term"/>
    <property type="match status" value="1"/>
</dbReference>
<dbReference type="PANTHER" id="PTHR30619:SF1">
    <property type="entry name" value="RECOMBINATION PROTEIN 2"/>
    <property type="match status" value="1"/>
</dbReference>
<evidence type="ECO:0000256" key="5">
    <source>
        <dbReference type="ARBA" id="ARBA00023136"/>
    </source>
</evidence>
<evidence type="ECO:0000256" key="6">
    <source>
        <dbReference type="SAM" id="Phobius"/>
    </source>
</evidence>
<keyword evidence="4 6" id="KW-1133">Transmembrane helix</keyword>
<evidence type="ECO:0000256" key="2">
    <source>
        <dbReference type="ARBA" id="ARBA00022475"/>
    </source>
</evidence>
<evidence type="ECO:0000313" key="9">
    <source>
        <dbReference type="Proteomes" id="UP000321812"/>
    </source>
</evidence>
<proteinExistence type="predicted"/>
<feature type="transmembrane region" description="Helical" evidence="6">
    <location>
        <begin position="238"/>
        <end position="266"/>
    </location>
</feature>
<feature type="transmembrane region" description="Helical" evidence="6">
    <location>
        <begin position="12"/>
        <end position="30"/>
    </location>
</feature>
<dbReference type="PANTHER" id="PTHR30619">
    <property type="entry name" value="DNA INTERNALIZATION/COMPETENCE PROTEIN COMEC/REC2"/>
    <property type="match status" value="1"/>
</dbReference>
<keyword evidence="3 6" id="KW-0812">Transmembrane</keyword>
<evidence type="ECO:0000259" key="7">
    <source>
        <dbReference type="Pfam" id="PF03772"/>
    </source>
</evidence>